<name>A0ABN1QTZ7_9ACTN</name>
<feature type="transmembrane region" description="Helical" evidence="7">
    <location>
        <begin position="120"/>
        <end position="142"/>
    </location>
</feature>
<reference evidence="9 10" key="1">
    <citation type="journal article" date="2019" name="Int. J. Syst. Evol. Microbiol.">
        <title>The Global Catalogue of Microorganisms (GCM) 10K type strain sequencing project: providing services to taxonomists for standard genome sequencing and annotation.</title>
        <authorList>
            <consortium name="The Broad Institute Genomics Platform"/>
            <consortium name="The Broad Institute Genome Sequencing Center for Infectious Disease"/>
            <person name="Wu L."/>
            <person name="Ma J."/>
        </authorList>
    </citation>
    <scope>NUCLEOTIDE SEQUENCE [LARGE SCALE GENOMIC DNA]</scope>
    <source>
        <strain evidence="9 10">JCM 10977</strain>
    </source>
</reference>
<comment type="caution">
    <text evidence="9">The sequence shown here is derived from an EMBL/GenBank/DDBJ whole genome shotgun (WGS) entry which is preliminary data.</text>
</comment>
<dbReference type="PANTHER" id="PTHR42718">
    <property type="entry name" value="MAJOR FACILITATOR SUPERFAMILY MULTIDRUG TRANSPORTER MFSC"/>
    <property type="match status" value="1"/>
</dbReference>
<dbReference type="InterPro" id="IPR036259">
    <property type="entry name" value="MFS_trans_sf"/>
</dbReference>
<evidence type="ECO:0000256" key="7">
    <source>
        <dbReference type="SAM" id="Phobius"/>
    </source>
</evidence>
<feature type="transmembrane region" description="Helical" evidence="7">
    <location>
        <begin position="373"/>
        <end position="392"/>
    </location>
</feature>
<dbReference type="PROSITE" id="PS00216">
    <property type="entry name" value="SUGAR_TRANSPORT_1"/>
    <property type="match status" value="1"/>
</dbReference>
<feature type="transmembrane region" description="Helical" evidence="7">
    <location>
        <begin position="183"/>
        <end position="203"/>
    </location>
</feature>
<evidence type="ECO:0000313" key="10">
    <source>
        <dbReference type="Proteomes" id="UP001500542"/>
    </source>
</evidence>
<dbReference type="InterPro" id="IPR005829">
    <property type="entry name" value="Sugar_transporter_CS"/>
</dbReference>
<feature type="transmembrane region" description="Helical" evidence="7">
    <location>
        <begin position="26"/>
        <end position="44"/>
    </location>
</feature>
<accession>A0ABN1QTZ7</accession>
<evidence type="ECO:0000256" key="4">
    <source>
        <dbReference type="ARBA" id="ARBA00022692"/>
    </source>
</evidence>
<dbReference type="PROSITE" id="PS50850">
    <property type="entry name" value="MFS"/>
    <property type="match status" value="1"/>
</dbReference>
<feature type="transmembrane region" description="Helical" evidence="7">
    <location>
        <begin position="64"/>
        <end position="83"/>
    </location>
</feature>
<feature type="transmembrane region" description="Helical" evidence="7">
    <location>
        <begin position="215"/>
        <end position="237"/>
    </location>
</feature>
<evidence type="ECO:0000256" key="6">
    <source>
        <dbReference type="ARBA" id="ARBA00023136"/>
    </source>
</evidence>
<evidence type="ECO:0000256" key="2">
    <source>
        <dbReference type="ARBA" id="ARBA00022448"/>
    </source>
</evidence>
<feature type="transmembrane region" description="Helical" evidence="7">
    <location>
        <begin position="243"/>
        <end position="264"/>
    </location>
</feature>
<feature type="domain" description="Major facilitator superfamily (MFS) profile" evidence="8">
    <location>
        <begin position="29"/>
        <end position="477"/>
    </location>
</feature>
<keyword evidence="6 7" id="KW-0472">Membrane</keyword>
<evidence type="ECO:0000259" key="8">
    <source>
        <dbReference type="PROSITE" id="PS50850"/>
    </source>
</evidence>
<dbReference type="InterPro" id="IPR020846">
    <property type="entry name" value="MFS_dom"/>
</dbReference>
<sequence length="506" mass="52730">MQCSLLVTQTTTHTTTPDRLTWDARLWGALLVVCGVIFLDGLDVSMVGMSLPSIGADLGVSLSSLQWVVTGYVLGYGGFLLLGGRTADLLGRRRVFLVALAVFALVSMLSSLATNPELLIAARFVKGIAAAFTAPAALSIITTTFHEGPDRNRALSVFTTCAASGFSMGLILGGLLTEVGWRWTFLMPGPVALIVLLFALKLIPNSPRDESAGGYDVPGAVTVTAGMLSLVFAVVGAEGAGWVSFRTIGLFVLSAVLLASFVLIELKTKHPLVRLGIFKQANLRNANLAIMTVFGAYVSFQFIGTLYLQNLLGWSSLETALGFLPAGLIVAFLSPNAGKVADRIGTERMVAAGMLLFVAGYALFLRIGPSSDYMATVLPTIVLIGLGFAITFPALNMQATNGVADNEQGLASGLFNTSAQVGGAIVLAITTAVIGSQSHGVTVPSGMLSAYKPALVVVTGITILGTLIGFLGLRGLGARRAAEAAELAELDAVQKELADEEMTPAA</sequence>
<feature type="transmembrane region" description="Helical" evidence="7">
    <location>
        <begin position="95"/>
        <end position="114"/>
    </location>
</feature>
<feature type="transmembrane region" description="Helical" evidence="7">
    <location>
        <begin position="154"/>
        <end position="177"/>
    </location>
</feature>
<evidence type="ECO:0000256" key="5">
    <source>
        <dbReference type="ARBA" id="ARBA00022989"/>
    </source>
</evidence>
<dbReference type="CDD" id="cd17321">
    <property type="entry name" value="MFS_MMR_MDR_like"/>
    <property type="match status" value="1"/>
</dbReference>
<comment type="subcellular location">
    <subcellularLocation>
        <location evidence="1">Cell membrane</location>
        <topology evidence="1">Multi-pass membrane protein</topology>
    </subcellularLocation>
</comment>
<feature type="transmembrane region" description="Helical" evidence="7">
    <location>
        <begin position="320"/>
        <end position="337"/>
    </location>
</feature>
<feature type="transmembrane region" description="Helical" evidence="7">
    <location>
        <begin position="349"/>
        <end position="367"/>
    </location>
</feature>
<feature type="transmembrane region" description="Helical" evidence="7">
    <location>
        <begin position="413"/>
        <end position="434"/>
    </location>
</feature>
<proteinExistence type="predicted"/>
<dbReference type="EMBL" id="BAAAHK010000010">
    <property type="protein sequence ID" value="GAA0947479.1"/>
    <property type="molecule type" value="Genomic_DNA"/>
</dbReference>
<keyword evidence="2" id="KW-0813">Transport</keyword>
<keyword evidence="4 7" id="KW-0812">Transmembrane</keyword>
<evidence type="ECO:0000313" key="9">
    <source>
        <dbReference type="EMBL" id="GAA0947479.1"/>
    </source>
</evidence>
<keyword evidence="3" id="KW-1003">Cell membrane</keyword>
<evidence type="ECO:0000256" key="3">
    <source>
        <dbReference type="ARBA" id="ARBA00022475"/>
    </source>
</evidence>
<feature type="transmembrane region" description="Helical" evidence="7">
    <location>
        <begin position="454"/>
        <end position="473"/>
    </location>
</feature>
<dbReference type="Gene3D" id="1.20.1250.20">
    <property type="entry name" value="MFS general substrate transporter like domains"/>
    <property type="match status" value="1"/>
</dbReference>
<feature type="transmembrane region" description="Helical" evidence="7">
    <location>
        <begin position="285"/>
        <end position="308"/>
    </location>
</feature>
<dbReference type="Gene3D" id="1.20.1720.10">
    <property type="entry name" value="Multidrug resistance protein D"/>
    <property type="match status" value="1"/>
</dbReference>
<dbReference type="PANTHER" id="PTHR42718:SF46">
    <property type="entry name" value="BLR6921 PROTEIN"/>
    <property type="match status" value="1"/>
</dbReference>
<dbReference type="Pfam" id="PF07690">
    <property type="entry name" value="MFS_1"/>
    <property type="match status" value="1"/>
</dbReference>
<gene>
    <name evidence="9" type="ORF">GCM10009554_44300</name>
</gene>
<dbReference type="Proteomes" id="UP001500542">
    <property type="component" value="Unassembled WGS sequence"/>
</dbReference>
<dbReference type="InterPro" id="IPR011701">
    <property type="entry name" value="MFS"/>
</dbReference>
<dbReference type="SUPFAM" id="SSF103473">
    <property type="entry name" value="MFS general substrate transporter"/>
    <property type="match status" value="1"/>
</dbReference>
<keyword evidence="5 7" id="KW-1133">Transmembrane helix</keyword>
<protein>
    <submittedName>
        <fullName evidence="9">MFS transporter</fullName>
    </submittedName>
</protein>
<organism evidence="9 10">
    <name type="scientific">Kribbella koreensis</name>
    <dbReference type="NCBI Taxonomy" id="57909"/>
    <lineage>
        <taxon>Bacteria</taxon>
        <taxon>Bacillati</taxon>
        <taxon>Actinomycetota</taxon>
        <taxon>Actinomycetes</taxon>
        <taxon>Propionibacteriales</taxon>
        <taxon>Kribbellaceae</taxon>
        <taxon>Kribbella</taxon>
    </lineage>
</organism>
<keyword evidence="10" id="KW-1185">Reference proteome</keyword>
<evidence type="ECO:0000256" key="1">
    <source>
        <dbReference type="ARBA" id="ARBA00004651"/>
    </source>
</evidence>